<evidence type="ECO:0000313" key="13">
    <source>
        <dbReference type="EMBL" id="KAJ1165207.1"/>
    </source>
</evidence>
<dbReference type="InterPro" id="IPR002870">
    <property type="entry name" value="Peptidase_M12B_N"/>
</dbReference>
<proteinExistence type="predicted"/>
<comment type="subcellular location">
    <subcellularLocation>
        <location evidence="1">Membrane</location>
        <topology evidence="1">Single-pass membrane protein</topology>
    </subcellularLocation>
</comment>
<feature type="disulfide bond" evidence="7">
    <location>
        <begin position="649"/>
        <end position="658"/>
    </location>
</feature>
<organism evidence="13 14">
    <name type="scientific">Pleurodeles waltl</name>
    <name type="common">Iberian ribbed newt</name>
    <dbReference type="NCBI Taxonomy" id="8319"/>
    <lineage>
        <taxon>Eukaryota</taxon>
        <taxon>Metazoa</taxon>
        <taxon>Chordata</taxon>
        <taxon>Craniata</taxon>
        <taxon>Vertebrata</taxon>
        <taxon>Euteleostomi</taxon>
        <taxon>Amphibia</taxon>
        <taxon>Batrachia</taxon>
        <taxon>Caudata</taxon>
        <taxon>Salamandroidea</taxon>
        <taxon>Salamandridae</taxon>
        <taxon>Pleurodelinae</taxon>
        <taxon>Pleurodeles</taxon>
    </lineage>
</organism>
<dbReference type="PROSITE" id="PS50026">
    <property type="entry name" value="EGF_3"/>
    <property type="match status" value="1"/>
</dbReference>
<dbReference type="Proteomes" id="UP001066276">
    <property type="component" value="Chromosome 4_2"/>
</dbReference>
<evidence type="ECO:0000259" key="12">
    <source>
        <dbReference type="PROSITE" id="PS50215"/>
    </source>
</evidence>
<name>A0AAV7SM91_PLEWA</name>
<comment type="caution">
    <text evidence="7">Lacks conserved residue(s) required for the propagation of feature annotation.</text>
</comment>
<keyword evidence="4" id="KW-0472">Membrane</keyword>
<evidence type="ECO:0000256" key="4">
    <source>
        <dbReference type="ARBA" id="ARBA00023136"/>
    </source>
</evidence>
<evidence type="ECO:0000256" key="7">
    <source>
        <dbReference type="PROSITE-ProRule" id="PRU00076"/>
    </source>
</evidence>
<accession>A0AAV7SM91</accession>
<feature type="domain" description="Disintegrin" evidence="11">
    <location>
        <begin position="398"/>
        <end position="484"/>
    </location>
</feature>
<dbReference type="Pfam" id="PF01421">
    <property type="entry name" value="Reprolysin"/>
    <property type="match status" value="1"/>
</dbReference>
<reference evidence="13" key="1">
    <citation type="journal article" date="2022" name="bioRxiv">
        <title>Sequencing and chromosome-scale assembly of the giantPleurodeles waltlgenome.</title>
        <authorList>
            <person name="Brown T."/>
            <person name="Elewa A."/>
            <person name="Iarovenko S."/>
            <person name="Subramanian E."/>
            <person name="Araus A.J."/>
            <person name="Petzold A."/>
            <person name="Susuki M."/>
            <person name="Suzuki K.-i.T."/>
            <person name="Hayashi T."/>
            <person name="Toyoda A."/>
            <person name="Oliveira C."/>
            <person name="Osipova E."/>
            <person name="Leigh N.D."/>
            <person name="Simon A."/>
            <person name="Yun M.H."/>
        </authorList>
    </citation>
    <scope>NUCLEOTIDE SEQUENCE</scope>
    <source>
        <strain evidence="13">20211129_DDA</strain>
        <tissue evidence="13">Liver</tissue>
    </source>
</reference>
<keyword evidence="2" id="KW-0812">Transmembrane</keyword>
<evidence type="ECO:0000256" key="6">
    <source>
        <dbReference type="PROSITE-ProRule" id="PRU00068"/>
    </source>
</evidence>
<dbReference type="PRINTS" id="PR00289">
    <property type="entry name" value="DISINTEGRIN"/>
</dbReference>
<evidence type="ECO:0000256" key="1">
    <source>
        <dbReference type="ARBA" id="ARBA00004167"/>
    </source>
</evidence>
<dbReference type="SMART" id="SM00608">
    <property type="entry name" value="ACR"/>
    <property type="match status" value="1"/>
</dbReference>
<evidence type="ECO:0000313" key="14">
    <source>
        <dbReference type="Proteomes" id="UP001066276"/>
    </source>
</evidence>
<keyword evidence="14" id="KW-1185">Reference proteome</keyword>
<dbReference type="Pfam" id="PF08516">
    <property type="entry name" value="ADAM_CR"/>
    <property type="match status" value="1"/>
</dbReference>
<dbReference type="PROSITE" id="PS50215">
    <property type="entry name" value="ADAM_MEPRO"/>
    <property type="match status" value="1"/>
</dbReference>
<dbReference type="FunFam" id="4.10.70.10:FF:000001">
    <property type="entry name" value="Disintegrin and metalloproteinase domain-containing protein 22"/>
    <property type="match status" value="1"/>
</dbReference>
<feature type="disulfide bond" evidence="8">
    <location>
        <begin position="348"/>
        <end position="353"/>
    </location>
</feature>
<dbReference type="GO" id="GO:0006508">
    <property type="term" value="P:proteolysis"/>
    <property type="evidence" value="ECO:0007669"/>
    <property type="project" value="InterPro"/>
</dbReference>
<feature type="domain" description="EGF-like" evidence="10">
    <location>
        <begin position="625"/>
        <end position="659"/>
    </location>
</feature>
<dbReference type="InterPro" id="IPR001762">
    <property type="entry name" value="Disintegrin_dom"/>
</dbReference>
<feature type="signal peptide" evidence="9">
    <location>
        <begin position="1"/>
        <end position="26"/>
    </location>
</feature>
<feature type="chain" id="PRO_5043709263" evidence="9">
    <location>
        <begin position="27"/>
        <end position="721"/>
    </location>
</feature>
<dbReference type="InterPro" id="IPR024079">
    <property type="entry name" value="MetalloPept_cat_dom_sf"/>
</dbReference>
<dbReference type="InterPro" id="IPR036436">
    <property type="entry name" value="Disintegrin_dom_sf"/>
</dbReference>
<dbReference type="GO" id="GO:0004222">
    <property type="term" value="F:metalloendopeptidase activity"/>
    <property type="evidence" value="ECO:0007669"/>
    <property type="project" value="InterPro"/>
</dbReference>
<evidence type="ECO:0000256" key="8">
    <source>
        <dbReference type="PROSITE-ProRule" id="PRU00276"/>
    </source>
</evidence>
<dbReference type="EMBL" id="JANPWB010000008">
    <property type="protein sequence ID" value="KAJ1165207.1"/>
    <property type="molecule type" value="Genomic_DNA"/>
</dbReference>
<evidence type="ECO:0000256" key="9">
    <source>
        <dbReference type="SAM" id="SignalP"/>
    </source>
</evidence>
<gene>
    <name evidence="13" type="ORF">NDU88_005635</name>
</gene>
<feature type="active site" evidence="8">
    <location>
        <position position="330"/>
    </location>
</feature>
<dbReference type="SUPFAM" id="SSF57552">
    <property type="entry name" value="Blood coagulation inhibitor (disintegrin)"/>
    <property type="match status" value="1"/>
</dbReference>
<feature type="binding site" evidence="8">
    <location>
        <position position="339"/>
    </location>
    <ligand>
        <name>Zn(2+)</name>
        <dbReference type="ChEBI" id="CHEBI:29105"/>
        <note>catalytic</note>
    </ligand>
</feature>
<dbReference type="PROSITE" id="PS50214">
    <property type="entry name" value="DISINTEGRIN_2"/>
    <property type="match status" value="1"/>
</dbReference>
<dbReference type="Gene3D" id="2.60.120.260">
    <property type="entry name" value="Galactose-binding domain-like"/>
    <property type="match status" value="1"/>
</dbReference>
<dbReference type="InterPro" id="IPR006586">
    <property type="entry name" value="ADAM_Cys-rich"/>
</dbReference>
<keyword evidence="5 7" id="KW-1015">Disulfide bond</keyword>
<comment type="caution">
    <text evidence="13">The sequence shown here is derived from an EMBL/GenBank/DDBJ whole genome shotgun (WGS) entry which is preliminary data.</text>
</comment>
<protein>
    <submittedName>
        <fullName evidence="13">Uncharacterized protein</fullName>
    </submittedName>
</protein>
<keyword evidence="8" id="KW-0862">Zinc</keyword>
<evidence type="ECO:0000256" key="5">
    <source>
        <dbReference type="ARBA" id="ARBA00023157"/>
    </source>
</evidence>
<dbReference type="Pfam" id="PF01562">
    <property type="entry name" value="Pep_M12B_propep"/>
    <property type="match status" value="1"/>
</dbReference>
<feature type="domain" description="Peptidase M12B" evidence="12">
    <location>
        <begin position="192"/>
        <end position="390"/>
    </location>
</feature>
<evidence type="ECO:0000256" key="2">
    <source>
        <dbReference type="ARBA" id="ARBA00022692"/>
    </source>
</evidence>
<dbReference type="InterPro" id="IPR001590">
    <property type="entry name" value="Peptidase_M12B"/>
</dbReference>
<feature type="disulfide bond" evidence="6">
    <location>
        <begin position="456"/>
        <end position="476"/>
    </location>
</feature>
<dbReference type="CDD" id="cd04269">
    <property type="entry name" value="ZnMc_adamalysin_II_like"/>
    <property type="match status" value="1"/>
</dbReference>
<dbReference type="InterPro" id="IPR034027">
    <property type="entry name" value="Reprolysin_adamalysin"/>
</dbReference>
<dbReference type="PANTHER" id="PTHR11905">
    <property type="entry name" value="ADAM A DISINTEGRIN AND METALLOPROTEASE DOMAIN"/>
    <property type="match status" value="1"/>
</dbReference>
<dbReference type="GO" id="GO:0046872">
    <property type="term" value="F:metal ion binding"/>
    <property type="evidence" value="ECO:0007669"/>
    <property type="project" value="UniProtKB-KW"/>
</dbReference>
<dbReference type="Gene3D" id="3.40.390.10">
    <property type="entry name" value="Collagenase (Catalytic Domain)"/>
    <property type="match status" value="1"/>
</dbReference>
<keyword evidence="7" id="KW-0245">EGF-like domain</keyword>
<evidence type="ECO:0000256" key="3">
    <source>
        <dbReference type="ARBA" id="ARBA00022989"/>
    </source>
</evidence>
<keyword evidence="9" id="KW-0732">Signal</keyword>
<dbReference type="GO" id="GO:0005886">
    <property type="term" value="C:plasma membrane"/>
    <property type="evidence" value="ECO:0007669"/>
    <property type="project" value="TreeGrafter"/>
</dbReference>
<dbReference type="PROSITE" id="PS01186">
    <property type="entry name" value="EGF_2"/>
    <property type="match status" value="1"/>
</dbReference>
<sequence>MRGSLASQLLRSLGLLSALLLQEALSFEAPSYFEVTVPKKLEPRADGGTTHRLSYAVTAGGRTYILHLIQNRGLVATDFSLVTYNNEGELLVEHSHVRRDCYYQGWVEGVPRSNVVLSVCSGLRGFVQTDTFTYGIEPAEFSSTFQHLIYKLSDVGNEPTRCFTIRSNMANLEDLYRMFRQHKSRLNVRHRAFVEIHGIVDHDLFIFDNRNATASTENILFSINLANSMFKPLDVHLVLVSFEIWTKKNIVYYLMDIDAYSKSFAEWQLENVRPRTKADLVILFRLNHIDGAAGTAFLGHACNKPLASVMVVRWPKSRTWVQMAQTLAHEIGHSLGMEHDAMDFSCACAQWCCIMYYAGNDGIVSFSDCSKSYYENFMADGRGACLLNVPPLESYYTHPYCGNKQVEGDEKCDCGNVNECANDPCCDINCNLKAGAMCGFGACCEGCQFAKKGTPCRKPASECDLAEYCTGESNICPEDVIAQDGTPCNDAQSVCVANTCYDYNRHCRRLFGPSATVAPKECFSLVNTIGDRFGNCGFMNDSVTPVKCETENVMCGRLQCQNVKKLRIYGTHAATIQTPCGNQLCFGVDNHYSLDLPDIAAVDSGAACDSGKVCFKRECVDVSTLNYDCDTVKSCSGHGVCNNNKNCHCDQGWAPPDCSSKGFGGSIDSGPLIEGSFLAYVPKQETVLGIEAPEGSGSAKGEHPRFFLPSLLASLVVSELT</sequence>
<dbReference type="PANTHER" id="PTHR11905:SF259">
    <property type="entry name" value="DISINTEGRIN AND METALLOPROTEINASE DOMAIN-CONTAINING PROTEIN 9 ISOFORM X1"/>
    <property type="match status" value="1"/>
</dbReference>
<dbReference type="Gene3D" id="4.10.70.10">
    <property type="entry name" value="Disintegrin domain"/>
    <property type="match status" value="1"/>
</dbReference>
<evidence type="ECO:0000259" key="11">
    <source>
        <dbReference type="PROSITE" id="PS50214"/>
    </source>
</evidence>
<feature type="binding site" evidence="8">
    <location>
        <position position="329"/>
    </location>
    <ligand>
        <name>Zn(2+)</name>
        <dbReference type="ChEBI" id="CHEBI:29105"/>
        <note>catalytic</note>
    </ligand>
</feature>
<evidence type="ECO:0000259" key="10">
    <source>
        <dbReference type="PROSITE" id="PS50026"/>
    </source>
</evidence>
<dbReference type="InterPro" id="IPR000742">
    <property type="entry name" value="EGF"/>
</dbReference>
<dbReference type="Pfam" id="PF00200">
    <property type="entry name" value="Disintegrin"/>
    <property type="match status" value="1"/>
</dbReference>
<dbReference type="AlphaFoldDB" id="A0AAV7SM91"/>
<keyword evidence="3" id="KW-1133">Transmembrane helix</keyword>
<feature type="binding site" evidence="8">
    <location>
        <position position="333"/>
    </location>
    <ligand>
        <name>Zn(2+)</name>
        <dbReference type="ChEBI" id="CHEBI:29105"/>
        <note>catalytic</note>
    </ligand>
</feature>
<dbReference type="SMART" id="SM00050">
    <property type="entry name" value="DISIN"/>
    <property type="match status" value="1"/>
</dbReference>
<dbReference type="SUPFAM" id="SSF55486">
    <property type="entry name" value="Metalloproteases ('zincins'), catalytic domain"/>
    <property type="match status" value="1"/>
</dbReference>
<keyword evidence="8" id="KW-0479">Metal-binding</keyword>